<keyword evidence="5 10" id="KW-0342">GTP-binding</keyword>
<evidence type="ECO:0000259" key="11">
    <source>
        <dbReference type="SMART" id="SM00382"/>
    </source>
</evidence>
<comment type="subcellular location">
    <subcellularLocation>
        <location evidence="10">Cell membrane</location>
        <topology evidence="10">Peripheral membrane protein</topology>
        <orientation evidence="10">Cytoplasmic side</orientation>
    </subcellularLocation>
    <subcellularLocation>
        <location evidence="10">Cytoplasm</location>
    </subcellularLocation>
</comment>
<evidence type="ECO:0000313" key="15">
    <source>
        <dbReference type="Proteomes" id="UP000003937"/>
    </source>
</evidence>
<evidence type="ECO:0000256" key="1">
    <source>
        <dbReference type="ARBA" id="ARBA00022475"/>
    </source>
</evidence>
<comment type="similarity">
    <text evidence="10">Belongs to the GTP-binding SRP family. FtsY subfamily.</text>
</comment>
<dbReference type="Gene3D" id="1.20.120.140">
    <property type="entry name" value="Signal recognition particle SRP54, nucleotide-binding domain"/>
    <property type="match status" value="1"/>
</dbReference>
<dbReference type="HOGENOM" id="CLU_009301_0_2_6"/>
<dbReference type="GO" id="GO:0006614">
    <property type="term" value="P:SRP-dependent cotranslational protein targeting to membrane"/>
    <property type="evidence" value="ECO:0007669"/>
    <property type="project" value="InterPro"/>
</dbReference>
<evidence type="ECO:0000256" key="5">
    <source>
        <dbReference type="ARBA" id="ARBA00023134"/>
    </source>
</evidence>
<evidence type="ECO:0000259" key="13">
    <source>
        <dbReference type="SMART" id="SM00963"/>
    </source>
</evidence>
<feature type="binding site" evidence="10">
    <location>
        <begin position="224"/>
        <end position="231"/>
    </location>
    <ligand>
        <name>GTP</name>
        <dbReference type="ChEBI" id="CHEBI:37565"/>
    </ligand>
</feature>
<feature type="domain" description="Signal recognition particle SRP54 helical bundle" evidence="13">
    <location>
        <begin position="123"/>
        <end position="203"/>
    </location>
</feature>
<evidence type="ECO:0000256" key="9">
    <source>
        <dbReference type="ARBA" id="ARBA00053570"/>
    </source>
</evidence>
<dbReference type="HAMAP" id="MF_00920">
    <property type="entry name" value="FtsY"/>
    <property type="match status" value="1"/>
</dbReference>
<dbReference type="RefSeq" id="WP_014888684.1">
    <property type="nucleotide sequence ID" value="NC_018420.1"/>
</dbReference>
<dbReference type="KEGG" id="sehc:A35E_00065"/>
<dbReference type="InterPro" id="IPR003593">
    <property type="entry name" value="AAA+_ATPase"/>
</dbReference>
<dbReference type="GO" id="GO:0005886">
    <property type="term" value="C:plasma membrane"/>
    <property type="evidence" value="ECO:0007669"/>
    <property type="project" value="UniProtKB-SubCell"/>
</dbReference>
<dbReference type="PANTHER" id="PTHR43134">
    <property type="entry name" value="SIGNAL RECOGNITION PARTICLE RECEPTOR SUBUNIT ALPHA"/>
    <property type="match status" value="1"/>
</dbReference>
<dbReference type="InterPro" id="IPR004390">
    <property type="entry name" value="SR_rcpt_FtsY"/>
</dbReference>
<dbReference type="NCBIfam" id="TIGR00064">
    <property type="entry name" value="ftsY"/>
    <property type="match status" value="1"/>
</dbReference>
<dbReference type="SUPFAM" id="SSF47364">
    <property type="entry name" value="Domain of the SRP/SRP receptor G-proteins"/>
    <property type="match status" value="1"/>
</dbReference>
<evidence type="ECO:0000256" key="2">
    <source>
        <dbReference type="ARBA" id="ARBA00022490"/>
    </source>
</evidence>
<dbReference type="InterPro" id="IPR013822">
    <property type="entry name" value="Signal_recog_particl_SRP54_hlx"/>
</dbReference>
<dbReference type="Pfam" id="PF02881">
    <property type="entry name" value="SRP54_N"/>
    <property type="match status" value="1"/>
</dbReference>
<feature type="binding site" evidence="10">
    <location>
        <begin position="306"/>
        <end position="310"/>
    </location>
    <ligand>
        <name>GTP</name>
        <dbReference type="ChEBI" id="CHEBI:37565"/>
    </ligand>
</feature>
<dbReference type="EMBL" id="CP003547">
    <property type="protein sequence ID" value="AFP85387.1"/>
    <property type="molecule type" value="Genomic_DNA"/>
</dbReference>
<dbReference type="AlphaFoldDB" id="J3TG91"/>
<evidence type="ECO:0000256" key="3">
    <source>
        <dbReference type="ARBA" id="ARBA00022741"/>
    </source>
</evidence>
<dbReference type="FunFam" id="3.40.50.300:FF:000053">
    <property type="entry name" value="Signal recognition particle receptor FtsY"/>
    <property type="match status" value="1"/>
</dbReference>
<protein>
    <recommendedName>
        <fullName evidence="10">Signal recognition particle receptor FtsY</fullName>
        <shortName evidence="10">SRP receptor</shortName>
        <ecNumber evidence="10">3.6.5.4</ecNumber>
    </recommendedName>
</protein>
<evidence type="ECO:0000256" key="4">
    <source>
        <dbReference type="ARBA" id="ARBA00022801"/>
    </source>
</evidence>
<dbReference type="GO" id="GO:0005737">
    <property type="term" value="C:cytoplasm"/>
    <property type="evidence" value="ECO:0007669"/>
    <property type="project" value="UniProtKB-SubCell"/>
</dbReference>
<evidence type="ECO:0000256" key="10">
    <source>
        <dbReference type="HAMAP-Rule" id="MF_00920"/>
    </source>
</evidence>
<keyword evidence="15" id="KW-1185">Reference proteome</keyword>
<sequence>MTRKKNHFLSLLKFKRKTPISEKNIQIKENNDISKNNNNTQKITKKKKLDRNKEVIEINLSESTLGKADIIPKLETIIQSEPFEEQIKLASQIHTTSFSTNNISVDNKNISKNSKSTEFFIQLKRSLLQARENLGFKFNQIFHSKKVDNLLFEQLEERLLLADIGVNTSYNIISSLMEYSNRNHLKDSEELYKQLQLKMTSILISVEKPLKITRKSPFVILVVGVNGVGKTTTIGKLAHIYQSEGKTVMLAAGDTFRAAAVEQLQIWGKRNQVPVVAKKTGGDSASVIFEAIQIAQAQNINVLIADTAGRLQNKKNLMDELKKIVKVIKKLDVEAPHEVMLILDSSTGQNAISQAKLFNSTVTLTGITLTKLDGTAKGGIIFSLADQFKIPIRFIGIGNNLNDLQSFKANDFINALFVQ</sequence>
<dbReference type="GO" id="GO:0005047">
    <property type="term" value="F:signal recognition particle binding"/>
    <property type="evidence" value="ECO:0007669"/>
    <property type="project" value="TreeGrafter"/>
</dbReference>
<reference evidence="14 15" key="1">
    <citation type="journal article" date="2012" name="Mol. Biol. Evol.">
        <title>Genome reduction and co-evolution between the primary and secondary bacterial symbionts of psyllids.</title>
        <authorList>
            <person name="Sloan D.B."/>
            <person name="Moran N.A."/>
        </authorList>
    </citation>
    <scope>NUCLEOTIDE SEQUENCE [LARGE SCALE GENOMIC DNA]</scope>
    <source>
        <strain evidence="14">Hcub_S</strain>
    </source>
</reference>
<keyword evidence="7 10" id="KW-0675">Receptor</keyword>
<organism evidence="14 15">
    <name type="scientific">secondary endosymbiont of Heteropsylla cubana</name>
    <dbReference type="NCBI Taxonomy" id="134287"/>
    <lineage>
        <taxon>Bacteria</taxon>
        <taxon>Pseudomonadati</taxon>
        <taxon>Pseudomonadota</taxon>
        <taxon>Gammaproteobacteria</taxon>
        <taxon>Enterobacterales</taxon>
        <taxon>Enterobacteriaceae</taxon>
        <taxon>aphid secondary symbionts</taxon>
    </lineage>
</organism>
<evidence type="ECO:0000256" key="6">
    <source>
        <dbReference type="ARBA" id="ARBA00023136"/>
    </source>
</evidence>
<gene>
    <name evidence="10" type="primary">ftsY</name>
    <name evidence="14" type="ORF">A35E_00065</name>
</gene>
<feature type="domain" description="AAA+ ATPase" evidence="11">
    <location>
        <begin position="216"/>
        <end position="396"/>
    </location>
</feature>
<dbReference type="Pfam" id="PF00448">
    <property type="entry name" value="SRP54"/>
    <property type="match status" value="1"/>
</dbReference>
<dbReference type="SUPFAM" id="SSF52540">
    <property type="entry name" value="P-loop containing nucleoside triphosphate hydrolases"/>
    <property type="match status" value="1"/>
</dbReference>
<evidence type="ECO:0000313" key="14">
    <source>
        <dbReference type="EMBL" id="AFP85387.1"/>
    </source>
</evidence>
<dbReference type="InterPro" id="IPR036225">
    <property type="entry name" value="SRP/SRP_N"/>
</dbReference>
<dbReference type="CDD" id="cd17874">
    <property type="entry name" value="FtsY"/>
    <property type="match status" value="1"/>
</dbReference>
<dbReference type="InterPro" id="IPR042101">
    <property type="entry name" value="SRP54_N_sf"/>
</dbReference>
<dbReference type="SMART" id="SM00963">
    <property type="entry name" value="SRP54_N"/>
    <property type="match status" value="1"/>
</dbReference>
<evidence type="ECO:0000256" key="7">
    <source>
        <dbReference type="ARBA" id="ARBA00023170"/>
    </source>
</evidence>
<keyword evidence="3 10" id="KW-0547">Nucleotide-binding</keyword>
<keyword evidence="6 10" id="KW-0472">Membrane</keyword>
<dbReference type="PANTHER" id="PTHR43134:SF1">
    <property type="entry name" value="SIGNAL RECOGNITION PARTICLE RECEPTOR SUBUNIT ALPHA"/>
    <property type="match status" value="1"/>
</dbReference>
<keyword evidence="2 10" id="KW-0963">Cytoplasm</keyword>
<dbReference type="EC" id="3.6.5.4" evidence="10"/>
<dbReference type="OrthoDB" id="9804720at2"/>
<dbReference type="SMART" id="SM00962">
    <property type="entry name" value="SRP54"/>
    <property type="match status" value="1"/>
</dbReference>
<comment type="subunit">
    <text evidence="10">Part of the signal recognition particle protein translocation system, which is composed of SRP and FtsY. SRP is a ribonucleoprotein composed of Ffh and a 4.5S RNA molecule.</text>
</comment>
<evidence type="ECO:0000256" key="8">
    <source>
        <dbReference type="ARBA" id="ARBA00048027"/>
    </source>
</evidence>
<dbReference type="FunFam" id="1.20.120.140:FF:000002">
    <property type="entry name" value="Signal recognition particle receptor FtsY"/>
    <property type="match status" value="1"/>
</dbReference>
<dbReference type="GO" id="GO:0005525">
    <property type="term" value="F:GTP binding"/>
    <property type="evidence" value="ECO:0007669"/>
    <property type="project" value="UniProtKB-UniRule"/>
</dbReference>
<dbReference type="Gene3D" id="3.40.50.300">
    <property type="entry name" value="P-loop containing nucleotide triphosphate hydrolases"/>
    <property type="match status" value="1"/>
</dbReference>
<dbReference type="InterPro" id="IPR027417">
    <property type="entry name" value="P-loop_NTPase"/>
</dbReference>
<dbReference type="PATRIC" id="fig|134287.3.peg.61"/>
<comment type="catalytic activity">
    <reaction evidence="8 10">
        <text>GTP + H2O = GDP + phosphate + H(+)</text>
        <dbReference type="Rhea" id="RHEA:19669"/>
        <dbReference type="ChEBI" id="CHEBI:15377"/>
        <dbReference type="ChEBI" id="CHEBI:15378"/>
        <dbReference type="ChEBI" id="CHEBI:37565"/>
        <dbReference type="ChEBI" id="CHEBI:43474"/>
        <dbReference type="ChEBI" id="CHEBI:58189"/>
        <dbReference type="EC" id="3.6.5.4"/>
    </reaction>
</comment>
<dbReference type="GO" id="GO:0003924">
    <property type="term" value="F:GTPase activity"/>
    <property type="evidence" value="ECO:0007669"/>
    <property type="project" value="UniProtKB-UniRule"/>
</dbReference>
<dbReference type="STRING" id="134287.A35E_00065"/>
<dbReference type="SMART" id="SM00382">
    <property type="entry name" value="AAA"/>
    <property type="match status" value="1"/>
</dbReference>
<evidence type="ECO:0000259" key="12">
    <source>
        <dbReference type="SMART" id="SM00962"/>
    </source>
</evidence>
<comment type="function">
    <text evidence="9 10">Involved in targeting and insertion of nascent membrane proteins into the cytoplasmic membrane. Acts as a receptor for the complex formed by the signal recognition particle (SRP) and the ribosome-nascent chain (RNC). Interaction with SRP-RNC leads to the transfer of the RNC complex to the Sec translocase for insertion into the membrane, the hydrolysis of GTP by both Ffh and FtsY, and the dissociation of the SRP-FtsY complex into the individual components.</text>
</comment>
<name>J3TG91_9ENTR</name>
<dbReference type="Proteomes" id="UP000003937">
    <property type="component" value="Chromosome"/>
</dbReference>
<proteinExistence type="inferred from homology"/>
<feature type="binding site" evidence="10">
    <location>
        <begin position="370"/>
        <end position="373"/>
    </location>
    <ligand>
        <name>GTP</name>
        <dbReference type="ChEBI" id="CHEBI:37565"/>
    </ligand>
</feature>
<keyword evidence="4 10" id="KW-0378">Hydrolase</keyword>
<feature type="domain" description="SRP54-type proteins GTP-binding" evidence="12">
    <location>
        <begin position="217"/>
        <end position="418"/>
    </location>
</feature>
<dbReference type="InterPro" id="IPR000897">
    <property type="entry name" value="SRP54_GTPase_dom"/>
</dbReference>
<accession>J3TG91</accession>
<keyword evidence="1 10" id="KW-1003">Cell membrane</keyword>